<comment type="caution">
    <text evidence="1">The sequence shown here is derived from an EMBL/GenBank/DDBJ whole genome shotgun (WGS) entry which is preliminary data.</text>
</comment>
<evidence type="ECO:0000313" key="1">
    <source>
        <dbReference type="EMBL" id="KAI6089812.1"/>
    </source>
</evidence>
<name>A0ACC0DAX5_9PEZI</name>
<reference evidence="1 2" key="1">
    <citation type="journal article" date="2022" name="New Phytol.">
        <title>Ecological generalism drives hyperdiversity of secondary metabolite gene clusters in xylarialean endophytes.</title>
        <authorList>
            <person name="Franco M.E.E."/>
            <person name="Wisecaver J.H."/>
            <person name="Arnold A.E."/>
            <person name="Ju Y.M."/>
            <person name="Slot J.C."/>
            <person name="Ahrendt S."/>
            <person name="Moore L.P."/>
            <person name="Eastman K.E."/>
            <person name="Scott K."/>
            <person name="Konkel Z."/>
            <person name="Mondo S.J."/>
            <person name="Kuo A."/>
            <person name="Hayes R.D."/>
            <person name="Haridas S."/>
            <person name="Andreopoulos B."/>
            <person name="Riley R."/>
            <person name="LaButti K."/>
            <person name="Pangilinan J."/>
            <person name="Lipzen A."/>
            <person name="Amirebrahimi M."/>
            <person name="Yan J."/>
            <person name="Adam C."/>
            <person name="Keymanesh K."/>
            <person name="Ng V."/>
            <person name="Louie K."/>
            <person name="Northen T."/>
            <person name="Drula E."/>
            <person name="Henrissat B."/>
            <person name="Hsieh H.M."/>
            <person name="Youens-Clark K."/>
            <person name="Lutzoni F."/>
            <person name="Miadlikowska J."/>
            <person name="Eastwood D.C."/>
            <person name="Hamelin R.C."/>
            <person name="Grigoriev I.V."/>
            <person name="U'Ren J.M."/>
        </authorList>
    </citation>
    <scope>NUCLEOTIDE SEQUENCE [LARGE SCALE GENOMIC DNA]</scope>
    <source>
        <strain evidence="1 2">ER1909</strain>
    </source>
</reference>
<gene>
    <name evidence="1" type="ORF">F4821DRAFT_52999</name>
</gene>
<dbReference type="Proteomes" id="UP001497680">
    <property type="component" value="Unassembled WGS sequence"/>
</dbReference>
<protein>
    <submittedName>
        <fullName evidence="1">NAD(P)-binding protein</fullName>
    </submittedName>
</protein>
<dbReference type="EMBL" id="MU394294">
    <property type="protein sequence ID" value="KAI6089812.1"/>
    <property type="molecule type" value="Genomic_DNA"/>
</dbReference>
<accession>A0ACC0DAX5</accession>
<organism evidence="1 2">
    <name type="scientific">Hypoxylon rubiginosum</name>
    <dbReference type="NCBI Taxonomy" id="110542"/>
    <lineage>
        <taxon>Eukaryota</taxon>
        <taxon>Fungi</taxon>
        <taxon>Dikarya</taxon>
        <taxon>Ascomycota</taxon>
        <taxon>Pezizomycotina</taxon>
        <taxon>Sordariomycetes</taxon>
        <taxon>Xylariomycetidae</taxon>
        <taxon>Xylariales</taxon>
        <taxon>Hypoxylaceae</taxon>
        <taxon>Hypoxylon</taxon>
    </lineage>
</organism>
<keyword evidence="2" id="KW-1185">Reference proteome</keyword>
<sequence>MAPKIFLTGATGYIGGDALYSLVKAHQDFEYTLLVRNEERGKPVAAAYPKARLVYGSLDDAEVIEKEAAAADIVIHTADSADNMPSAKAIAKGLAAGHTAEKPGYWIHLCGTGILTWYDALHERYGQAPIPEQKYHDIDDIERILSLPDSAIHRDVDKVVLASNDSAGVKTLIVGPPTIYGEGRGPTNTRSIQVPGIVNFTLKNGFAPIQAPGLAEWDNVHIHDLGDFFVLAVDAALDPAKNGNPEIFGPHAYFFLESGTHKMSEVSKWVAAEAAKQGLIPEAIAKETDIKWLGTNSKSVAARARKYLGWEAKAPSLKETIPDVVAFEAKKLGKA</sequence>
<evidence type="ECO:0000313" key="2">
    <source>
        <dbReference type="Proteomes" id="UP001497680"/>
    </source>
</evidence>
<proteinExistence type="predicted"/>